<dbReference type="Gene3D" id="3.30.470.20">
    <property type="entry name" value="ATP-grasp fold, B domain"/>
    <property type="match status" value="1"/>
</dbReference>
<keyword evidence="4" id="KW-0436">Ligase</keyword>
<sequence>MGCVMRAFSIIFPVPKPSPMQEMRPMERTDAPDVLPVILGGDIGAYSLARAFHEAYGIVSLVLSQADCHMCGDSSILVNRVVPHLERREVLLSTLADVAECFDHRPLLLLGCGDWYVRTIVEMRAQLEDAFIIPYIGEDLLNRLTDKERFYALCAEVGVPTPRTVIFDVGDPDADPAALKLPFPFPVVAKPASSAAYHYADFPGKEKVFFPRDGAELARVLGAVQKSRYDGSFLIQETIPGDDTHMRILTTYSDQTGKVRFAAFGQTLLEDMRPMGVGNPLAIVSRVDETVVAEATRLLEAVGYTGFANFDIKVDPRDGSHVFFEINTRLGRSNYYVTAAGYNVARWLVDDLVEGRGLPAGLTVARTTDSLYTVVPKAILMDYIRDDDLRREVRGLYALGRDADPLDYEAERSLRRRLYPLVFAARQWRTCRAALAAKRAREMRGEVSFGCGVTPHPARAGHGPAPDGSPDCGQEASAPSADGAPASAAFKGTDDCWAGAIL</sequence>
<name>A0A7C8FW72_9ACTN</name>
<keyword evidence="1" id="KW-0067">ATP-binding</keyword>
<evidence type="ECO:0000256" key="2">
    <source>
        <dbReference type="SAM" id="MobiDB-lite"/>
    </source>
</evidence>
<dbReference type="AlphaFoldDB" id="A0A7C8FW72"/>
<reference evidence="4 5" key="1">
    <citation type="submission" date="2019-09" db="EMBL/GenBank/DDBJ databases">
        <title>Whole genome shotgun sequencing (WGS) of Ellagibacter isourolithinifaciens DSM 104140(T) and Adlercreutzia muris DSM 29508(T).</title>
        <authorList>
            <person name="Stoll D.A."/>
            <person name="Danylec N."/>
            <person name="Huch M."/>
        </authorList>
    </citation>
    <scope>NUCLEOTIDE SEQUENCE [LARGE SCALE GENOMIC DNA]</scope>
    <source>
        <strain evidence="4 5">DSM 29508</strain>
    </source>
</reference>
<dbReference type="InterPro" id="IPR005479">
    <property type="entry name" value="CPAse_ATP-bd"/>
</dbReference>
<evidence type="ECO:0000313" key="4">
    <source>
        <dbReference type="EMBL" id="KAB1650727.1"/>
    </source>
</evidence>
<organism evidence="4 5">
    <name type="scientific">Adlercreutzia muris</name>
    <dbReference type="NCBI Taxonomy" id="1796610"/>
    <lineage>
        <taxon>Bacteria</taxon>
        <taxon>Bacillati</taxon>
        <taxon>Actinomycetota</taxon>
        <taxon>Coriobacteriia</taxon>
        <taxon>Eggerthellales</taxon>
        <taxon>Eggerthellaceae</taxon>
        <taxon>Adlercreutzia</taxon>
    </lineage>
</organism>
<protein>
    <submittedName>
        <fullName evidence="4">Carboxylate--amine ligase</fullName>
    </submittedName>
</protein>
<evidence type="ECO:0000313" key="5">
    <source>
        <dbReference type="Proteomes" id="UP000479639"/>
    </source>
</evidence>
<keyword evidence="5" id="KW-1185">Reference proteome</keyword>
<gene>
    <name evidence="4" type="ORF">F8D48_04485</name>
</gene>
<dbReference type="GO" id="GO:0046872">
    <property type="term" value="F:metal ion binding"/>
    <property type="evidence" value="ECO:0007669"/>
    <property type="project" value="InterPro"/>
</dbReference>
<dbReference type="InterPro" id="IPR011761">
    <property type="entry name" value="ATP-grasp"/>
</dbReference>
<feature type="compositionally biased region" description="Low complexity" evidence="2">
    <location>
        <begin position="476"/>
        <end position="486"/>
    </location>
</feature>
<keyword evidence="1" id="KW-0547">Nucleotide-binding</keyword>
<dbReference type="PROSITE" id="PS50975">
    <property type="entry name" value="ATP_GRASP"/>
    <property type="match status" value="1"/>
</dbReference>
<dbReference type="Pfam" id="PF02786">
    <property type="entry name" value="CPSase_L_D2"/>
    <property type="match status" value="1"/>
</dbReference>
<accession>A0A7C8FW72</accession>
<proteinExistence type="predicted"/>
<dbReference type="GO" id="GO:0016874">
    <property type="term" value="F:ligase activity"/>
    <property type="evidence" value="ECO:0007669"/>
    <property type="project" value="UniProtKB-KW"/>
</dbReference>
<dbReference type="SUPFAM" id="SSF56059">
    <property type="entry name" value="Glutathione synthetase ATP-binding domain-like"/>
    <property type="match status" value="1"/>
</dbReference>
<feature type="domain" description="ATP-grasp" evidence="3">
    <location>
        <begin position="151"/>
        <end position="353"/>
    </location>
</feature>
<evidence type="ECO:0000259" key="3">
    <source>
        <dbReference type="PROSITE" id="PS50975"/>
    </source>
</evidence>
<comment type="caution">
    <text evidence="4">The sequence shown here is derived from an EMBL/GenBank/DDBJ whole genome shotgun (WGS) entry which is preliminary data.</text>
</comment>
<feature type="region of interest" description="Disordered" evidence="2">
    <location>
        <begin position="458"/>
        <end position="486"/>
    </location>
</feature>
<dbReference type="Proteomes" id="UP000479639">
    <property type="component" value="Unassembled WGS sequence"/>
</dbReference>
<dbReference type="GO" id="GO:0005524">
    <property type="term" value="F:ATP binding"/>
    <property type="evidence" value="ECO:0007669"/>
    <property type="project" value="UniProtKB-UniRule"/>
</dbReference>
<evidence type="ECO:0000256" key="1">
    <source>
        <dbReference type="PROSITE-ProRule" id="PRU00409"/>
    </source>
</evidence>
<dbReference type="EMBL" id="WAJS01000010">
    <property type="protein sequence ID" value="KAB1650727.1"/>
    <property type="molecule type" value="Genomic_DNA"/>
</dbReference>